<keyword evidence="2" id="KW-1185">Reference proteome</keyword>
<protein>
    <submittedName>
        <fullName evidence="1">Uncharacterized protein</fullName>
    </submittedName>
</protein>
<dbReference type="AlphaFoldDB" id="A0A4U3M6T4"/>
<comment type="caution">
    <text evidence="1">The sequence shown here is derived from an EMBL/GenBank/DDBJ whole genome shotgun (WGS) entry which is preliminary data.</text>
</comment>
<accession>A0A4U3M6T4</accession>
<evidence type="ECO:0000313" key="1">
    <source>
        <dbReference type="EMBL" id="TKK84648.1"/>
    </source>
</evidence>
<name>A0A4U3M6T4_9ACTN</name>
<dbReference type="RefSeq" id="WP_137250232.1">
    <property type="nucleotide sequence ID" value="NZ_SZQA01000033.1"/>
</dbReference>
<organism evidence="1 2">
    <name type="scientific">Herbidospora galbida</name>
    <dbReference type="NCBI Taxonomy" id="2575442"/>
    <lineage>
        <taxon>Bacteria</taxon>
        <taxon>Bacillati</taxon>
        <taxon>Actinomycetota</taxon>
        <taxon>Actinomycetes</taxon>
        <taxon>Streptosporangiales</taxon>
        <taxon>Streptosporangiaceae</taxon>
        <taxon>Herbidospora</taxon>
    </lineage>
</organism>
<evidence type="ECO:0000313" key="2">
    <source>
        <dbReference type="Proteomes" id="UP000308705"/>
    </source>
</evidence>
<reference evidence="1 2" key="1">
    <citation type="submission" date="2019-04" db="EMBL/GenBank/DDBJ databases">
        <title>Herbidospora sp. NEAU-GS14.nov., a novel actinomycete isolated from soil.</title>
        <authorList>
            <person name="Han L."/>
        </authorList>
    </citation>
    <scope>NUCLEOTIDE SEQUENCE [LARGE SCALE GENOMIC DNA]</scope>
    <source>
        <strain evidence="1 2">NEAU-GS14</strain>
    </source>
</reference>
<dbReference type="EMBL" id="SZQA01000033">
    <property type="protein sequence ID" value="TKK84648.1"/>
    <property type="molecule type" value="Genomic_DNA"/>
</dbReference>
<sequence>MGWNFRRLKERRIEMDFTDLETSLQMEKVKYTKEELRDGTQLTVPARDDVDIIITAYDRHAEEGLKYHIACFWDGGVEAVPVAIMSNVKMLARYVSSLIDDDTLDHWMD</sequence>
<gene>
    <name evidence="1" type="ORF">FDA94_28885</name>
</gene>
<dbReference type="Proteomes" id="UP000308705">
    <property type="component" value="Unassembled WGS sequence"/>
</dbReference>
<proteinExistence type="predicted"/>